<accession>A0A6C0DED8</accession>
<keyword evidence="1" id="KW-0812">Transmembrane</keyword>
<dbReference type="EMBL" id="MN739587">
    <property type="protein sequence ID" value="QHT14670.1"/>
    <property type="molecule type" value="Genomic_DNA"/>
</dbReference>
<protein>
    <submittedName>
        <fullName evidence="2">Uncharacterized protein</fullName>
    </submittedName>
</protein>
<keyword evidence="1" id="KW-0472">Membrane</keyword>
<dbReference type="AlphaFoldDB" id="A0A6C0DED8"/>
<name>A0A6C0DED8_9ZZZZ</name>
<keyword evidence="1" id="KW-1133">Transmembrane helix</keyword>
<evidence type="ECO:0000256" key="1">
    <source>
        <dbReference type="SAM" id="Phobius"/>
    </source>
</evidence>
<proteinExistence type="predicted"/>
<evidence type="ECO:0000313" key="2">
    <source>
        <dbReference type="EMBL" id="QHT14670.1"/>
    </source>
</evidence>
<organism evidence="2">
    <name type="scientific">viral metagenome</name>
    <dbReference type="NCBI Taxonomy" id="1070528"/>
    <lineage>
        <taxon>unclassified sequences</taxon>
        <taxon>metagenomes</taxon>
        <taxon>organismal metagenomes</taxon>
    </lineage>
</organism>
<feature type="transmembrane region" description="Helical" evidence="1">
    <location>
        <begin position="53"/>
        <end position="78"/>
    </location>
</feature>
<reference evidence="2" key="1">
    <citation type="journal article" date="2020" name="Nature">
        <title>Giant virus diversity and host interactions through global metagenomics.</title>
        <authorList>
            <person name="Schulz F."/>
            <person name="Roux S."/>
            <person name="Paez-Espino D."/>
            <person name="Jungbluth S."/>
            <person name="Walsh D.A."/>
            <person name="Denef V.J."/>
            <person name="McMahon K.D."/>
            <person name="Konstantinidis K.T."/>
            <person name="Eloe-Fadrosh E.A."/>
            <person name="Kyrpides N.C."/>
            <person name="Woyke T."/>
        </authorList>
    </citation>
    <scope>NUCLEOTIDE SEQUENCE</scope>
    <source>
        <strain evidence="2">GVMAG-M-3300023174-141</strain>
    </source>
</reference>
<sequence length="94" mass="10871">MPVDRTKDNERFVHMLKGRIDQFAVSLSNSDTKNYIQQLVIEPFLQFILQRSFPYLIIALCIFCAILLFVVLTFVLLLMNRTPSGFCPACKHAF</sequence>